<protein>
    <submittedName>
        <fullName evidence="3">Nucleotide-binding universal stress UspA family protein</fullName>
    </submittedName>
</protein>
<dbReference type="CDD" id="cd00293">
    <property type="entry name" value="USP-like"/>
    <property type="match status" value="1"/>
</dbReference>
<gene>
    <name evidence="3" type="ORF">HNQ08_000136</name>
</gene>
<comment type="similarity">
    <text evidence="1">Belongs to the universal stress protein A family.</text>
</comment>
<accession>A0A7W8NCY8</accession>
<dbReference type="AlphaFoldDB" id="A0A7W8NCY8"/>
<name>A0A7W8NCY8_9DEIO</name>
<reference evidence="3 4" key="1">
    <citation type="submission" date="2020-08" db="EMBL/GenBank/DDBJ databases">
        <title>Genomic Encyclopedia of Type Strains, Phase IV (KMG-IV): sequencing the most valuable type-strain genomes for metagenomic binning, comparative biology and taxonomic classification.</title>
        <authorList>
            <person name="Goeker M."/>
        </authorList>
    </citation>
    <scope>NUCLEOTIDE SEQUENCE [LARGE SCALE GENOMIC DNA]</scope>
    <source>
        <strain evidence="3 4">DSM 27939</strain>
    </source>
</reference>
<dbReference type="PANTHER" id="PTHR46268:SF6">
    <property type="entry name" value="UNIVERSAL STRESS PROTEIN UP12"/>
    <property type="match status" value="1"/>
</dbReference>
<organism evidence="3 4">
    <name type="scientific">Deinococcus humi</name>
    <dbReference type="NCBI Taxonomy" id="662880"/>
    <lineage>
        <taxon>Bacteria</taxon>
        <taxon>Thermotogati</taxon>
        <taxon>Deinococcota</taxon>
        <taxon>Deinococci</taxon>
        <taxon>Deinococcales</taxon>
        <taxon>Deinococcaceae</taxon>
        <taxon>Deinococcus</taxon>
    </lineage>
</organism>
<feature type="domain" description="UspA" evidence="2">
    <location>
        <begin position="11"/>
        <end position="148"/>
    </location>
</feature>
<evidence type="ECO:0000256" key="1">
    <source>
        <dbReference type="ARBA" id="ARBA00008791"/>
    </source>
</evidence>
<evidence type="ECO:0000259" key="2">
    <source>
        <dbReference type="Pfam" id="PF00582"/>
    </source>
</evidence>
<evidence type="ECO:0000313" key="3">
    <source>
        <dbReference type="EMBL" id="MBB5361065.1"/>
    </source>
</evidence>
<evidence type="ECO:0000313" key="4">
    <source>
        <dbReference type="Proteomes" id="UP000552709"/>
    </source>
</evidence>
<dbReference type="RefSeq" id="WP_184127075.1">
    <property type="nucleotide sequence ID" value="NZ_JACHFL010000001.1"/>
</dbReference>
<dbReference type="InterPro" id="IPR006015">
    <property type="entry name" value="Universal_stress_UspA"/>
</dbReference>
<dbReference type="SUPFAM" id="SSF52402">
    <property type="entry name" value="Adenine nucleotide alpha hydrolases-like"/>
    <property type="match status" value="1"/>
</dbReference>
<dbReference type="InterPro" id="IPR014729">
    <property type="entry name" value="Rossmann-like_a/b/a_fold"/>
</dbReference>
<dbReference type="EMBL" id="JACHFL010000001">
    <property type="protein sequence ID" value="MBB5361065.1"/>
    <property type="molecule type" value="Genomic_DNA"/>
</dbReference>
<proteinExistence type="inferred from homology"/>
<dbReference type="InterPro" id="IPR006016">
    <property type="entry name" value="UspA"/>
</dbReference>
<dbReference type="PRINTS" id="PR01438">
    <property type="entry name" value="UNVRSLSTRESS"/>
</dbReference>
<keyword evidence="4" id="KW-1185">Reference proteome</keyword>
<dbReference type="Gene3D" id="3.40.50.620">
    <property type="entry name" value="HUPs"/>
    <property type="match status" value="1"/>
</dbReference>
<sequence length="154" mass="16178">MTQSEPTSTGFAKIAVGVDFSPSSQHALAVARARFPGAQIRLLHVTDARVTASPDLMGGVTPAVFDAGLLNSLEDSDARRLAALMQDGEETEQLVGDPVTGIVEAAARWGADLIVVGTHAQGALEHFFIGSSAEKIVGRSHTPVLTVRLPDRHT</sequence>
<comment type="caution">
    <text evidence="3">The sequence shown here is derived from an EMBL/GenBank/DDBJ whole genome shotgun (WGS) entry which is preliminary data.</text>
</comment>
<dbReference type="Pfam" id="PF00582">
    <property type="entry name" value="Usp"/>
    <property type="match status" value="1"/>
</dbReference>
<dbReference type="Proteomes" id="UP000552709">
    <property type="component" value="Unassembled WGS sequence"/>
</dbReference>
<dbReference type="PANTHER" id="PTHR46268">
    <property type="entry name" value="STRESS RESPONSE PROTEIN NHAX"/>
    <property type="match status" value="1"/>
</dbReference>